<sequence length="204" mass="22229">MGQATFLLPATVAACFKICVVVEPKAPGEVCRSTAFFSAKLDLIRPSAFGRLLPLTTDNNRLPAAKRQMRPTRVQQRQRARGWPMRPQNLYQAETVQMLGHGDPSVTLKRPILALYREMPGQGPVALTGQEVDAVMGGQVVECLWFAMPYRYSNAAHVTTVAIAIGRAIDVESGSSPIRNVKSIPSPTNSTARSVTPRIMLMPG</sequence>
<organism evidence="1">
    <name type="scientific">Pseudomonas fluorescens</name>
    <dbReference type="NCBI Taxonomy" id="294"/>
    <lineage>
        <taxon>Bacteria</taxon>
        <taxon>Pseudomonadati</taxon>
        <taxon>Pseudomonadota</taxon>
        <taxon>Gammaproteobacteria</taxon>
        <taxon>Pseudomonadales</taxon>
        <taxon>Pseudomonadaceae</taxon>
        <taxon>Pseudomonas</taxon>
    </lineage>
</organism>
<proteinExistence type="predicted"/>
<dbReference type="EMBL" id="LR700641">
    <property type="protein sequence ID" value="VVM13170.1"/>
    <property type="molecule type" value="Genomic_DNA"/>
</dbReference>
<reference evidence="1" key="1">
    <citation type="submission" date="2019-09" db="EMBL/GenBank/DDBJ databases">
        <authorList>
            <person name="Chandra G."/>
            <person name="Truman W A."/>
        </authorList>
    </citation>
    <scope>NUCLEOTIDE SEQUENCE</scope>
    <source>
        <strain evidence="1">PS683</strain>
    </source>
</reference>
<evidence type="ECO:0000313" key="1">
    <source>
        <dbReference type="EMBL" id="VVM13170.1"/>
    </source>
</evidence>
<dbReference type="AlphaFoldDB" id="A0A5E6MPN6"/>
<name>A0A5E6MPN6_PSEFL</name>
<gene>
    <name evidence="1" type="ORF">PS683_01464</name>
</gene>
<accession>A0A5E6MPN6</accession>
<protein>
    <submittedName>
        <fullName evidence="1">Uncharacterized protein</fullName>
    </submittedName>
</protein>